<evidence type="ECO:0000313" key="15">
    <source>
        <dbReference type="EMBL" id="AGS51534.1"/>
    </source>
</evidence>
<feature type="domain" description="RecA family profile 1" evidence="14">
    <location>
        <begin position="70"/>
        <end position="223"/>
    </location>
</feature>
<proteinExistence type="inferred from homology"/>
<dbReference type="GO" id="GO:0005829">
    <property type="term" value="C:cytosol"/>
    <property type="evidence" value="ECO:0007669"/>
    <property type="project" value="TreeGrafter"/>
</dbReference>
<evidence type="ECO:0000256" key="5">
    <source>
        <dbReference type="ARBA" id="ARBA00022801"/>
    </source>
</evidence>
<dbReference type="PROSITE" id="PS50162">
    <property type="entry name" value="RECA_2"/>
    <property type="match status" value="1"/>
</dbReference>
<comment type="function">
    <text evidence="11">Plays a role in repairing double-strand DNA breaks, probably involving stabilizing or processing branched DNA or blocked replication forks.</text>
</comment>
<keyword evidence="2 11" id="KW-0547">Nucleotide-binding</keyword>
<dbReference type="SUPFAM" id="SSF52540">
    <property type="entry name" value="P-loop containing nucleoside triphosphate hydrolases"/>
    <property type="match status" value="1"/>
</dbReference>
<evidence type="ECO:0000256" key="9">
    <source>
        <dbReference type="ARBA" id="ARBA00023125"/>
    </source>
</evidence>
<dbReference type="InterPro" id="IPR020588">
    <property type="entry name" value="RecA_ATP-bd"/>
</dbReference>
<dbReference type="InterPro" id="IPR014721">
    <property type="entry name" value="Ribsml_uS5_D2-typ_fold_subgr"/>
</dbReference>
<dbReference type="GO" id="GO:0003684">
    <property type="term" value="F:damaged DNA binding"/>
    <property type="evidence" value="ECO:0007669"/>
    <property type="project" value="InterPro"/>
</dbReference>
<dbReference type="InterPro" id="IPR041166">
    <property type="entry name" value="Rubredoxin_2"/>
</dbReference>
<evidence type="ECO:0000256" key="7">
    <source>
        <dbReference type="ARBA" id="ARBA00022840"/>
    </source>
</evidence>
<dbReference type="GO" id="GO:0000725">
    <property type="term" value="P:recombinational repair"/>
    <property type="evidence" value="ECO:0007669"/>
    <property type="project" value="UniProtKB-UniRule"/>
</dbReference>
<keyword evidence="10 11" id="KW-0234">DNA repair</keyword>
<dbReference type="GO" id="GO:0016787">
    <property type="term" value="F:hydrolase activity"/>
    <property type="evidence" value="ECO:0007669"/>
    <property type="project" value="UniProtKB-KW"/>
</dbReference>
<dbReference type="Gene3D" id="3.40.50.300">
    <property type="entry name" value="P-loop containing nucleotide triphosphate hydrolases"/>
    <property type="match status" value="1"/>
</dbReference>
<dbReference type="PANTHER" id="PTHR32472">
    <property type="entry name" value="DNA REPAIR PROTEIN RADA"/>
    <property type="match status" value="1"/>
</dbReference>
<keyword evidence="9 11" id="KW-0238">DNA-binding</keyword>
<dbReference type="GO" id="GO:0008270">
    <property type="term" value="F:zinc ion binding"/>
    <property type="evidence" value="ECO:0007669"/>
    <property type="project" value="UniProtKB-KW"/>
</dbReference>
<sequence length="475" mass="50657">MKKQKPFIYKCSSCGHEEPKWLGRCPECGEWNTLIETAAVNEKSLKAGGRSDAKNGLPQTLPLSAVDPMEGSRIASGIGELDRVLGGGIMKRSAVLVGGEPGIGKSTLLLQLAAMAQTKGRVLYVSGEESAGQLRLRADRIGLTTRKNNMERIEILCTGSLEEIEIVLNSINPVLVLIDSAQTLFSADGGSAPGGVNQMKYCSFELTSWVKEHDASLFLTAHVTKEGLIAGPKTLEHIVDTVLYFEQNDKASGFGGTLDCRFLRAAKNRFGSVDEIGIFTMGEQGLSPVEDTGRLFLVRREGELPAGVATAAVLEGSRTILVEIQALTIPAKGTISRVFSDKIDSGRVSRVSAALEKHLGLRLSDQDLYVNAAGGIRITEVGVELALACALYSARTGLPLPVDLAIAGELSLTGEIRPVRRLVSRVKTAASLGFGSFLGPSPELQPQFEANQAAPGLRSANNIKSAIKLIYGEKK</sequence>
<feature type="region of interest" description="Lon-protease-like" evidence="11">
    <location>
        <begin position="367"/>
        <end position="475"/>
    </location>
</feature>
<dbReference type="InterPro" id="IPR003593">
    <property type="entry name" value="AAA+_ATPase"/>
</dbReference>
<dbReference type="HAMAP" id="MF_01498">
    <property type="entry name" value="RadA_bact"/>
    <property type="match status" value="1"/>
</dbReference>
<dbReference type="NCBIfam" id="TIGR00416">
    <property type="entry name" value="sms"/>
    <property type="match status" value="1"/>
</dbReference>
<comment type="function">
    <text evidence="13">DNA-dependent ATPase involved in processing of recombination intermediates, plays a role in repairing DNA breaks. Stimulates the branch migration of RecA-mediated strand transfer reactions, allowing the 3' invading strand to extend heteroduplex DNA faster. Binds ssDNA in the presence of ADP but not other nucleotides, has ATPase activity that is stimulated by ssDNA and various branched DNA structures, but inhibited by SSB. Does not have RecA's homology-searching function.</text>
</comment>
<evidence type="ECO:0000259" key="14">
    <source>
        <dbReference type="PROSITE" id="PS50162"/>
    </source>
</evidence>
<keyword evidence="6 13" id="KW-0862">Zinc</keyword>
<keyword evidence="5" id="KW-0378">Hydrolase</keyword>
<evidence type="ECO:0000256" key="11">
    <source>
        <dbReference type="HAMAP-Rule" id="MF_01498"/>
    </source>
</evidence>
<dbReference type="InterPro" id="IPR027417">
    <property type="entry name" value="P-loop_NTPase"/>
</dbReference>
<dbReference type="Pfam" id="PF18073">
    <property type="entry name" value="Zn_ribbon_LapB"/>
    <property type="match status" value="1"/>
</dbReference>
<protein>
    <recommendedName>
        <fullName evidence="11 12">DNA repair protein RadA</fullName>
    </recommendedName>
</protein>
<dbReference type="GO" id="GO:0140664">
    <property type="term" value="F:ATP-dependent DNA damage sensor activity"/>
    <property type="evidence" value="ECO:0007669"/>
    <property type="project" value="InterPro"/>
</dbReference>
<evidence type="ECO:0000256" key="6">
    <source>
        <dbReference type="ARBA" id="ARBA00022833"/>
    </source>
</evidence>
<dbReference type="SMART" id="SM00382">
    <property type="entry name" value="AAA"/>
    <property type="match status" value="1"/>
</dbReference>
<comment type="similarity">
    <text evidence="11 13">Belongs to the RecA family. RadA subfamily.</text>
</comment>
<feature type="binding site" evidence="11">
    <location>
        <begin position="99"/>
        <end position="106"/>
    </location>
    <ligand>
        <name>ATP</name>
        <dbReference type="ChEBI" id="CHEBI:30616"/>
    </ligand>
</feature>
<dbReference type="CDD" id="cd01121">
    <property type="entry name" value="RadA_SMS_N"/>
    <property type="match status" value="1"/>
</dbReference>
<reference evidence="15" key="1">
    <citation type="submission" date="2012-03" db="EMBL/GenBank/DDBJ databases">
        <title>Functional metagenomics reveals considerable lignocellulase gene clusters in the gut microbiome of a wood-feeding higher termite.</title>
        <authorList>
            <person name="Liu N."/>
        </authorList>
    </citation>
    <scope>NUCLEOTIDE SEQUENCE</scope>
</reference>
<dbReference type="Pfam" id="PF13481">
    <property type="entry name" value="AAA_25"/>
    <property type="match status" value="1"/>
</dbReference>
<dbReference type="Pfam" id="PF13541">
    <property type="entry name" value="ChlI"/>
    <property type="match status" value="1"/>
</dbReference>
<dbReference type="EMBL" id="JQ844164">
    <property type="protein sequence ID" value="AGS51534.1"/>
    <property type="molecule type" value="Genomic_DNA"/>
</dbReference>
<dbReference type="AlphaFoldDB" id="A0A806KAF7"/>
<evidence type="ECO:0000256" key="4">
    <source>
        <dbReference type="ARBA" id="ARBA00022771"/>
    </source>
</evidence>
<dbReference type="InterPro" id="IPR004504">
    <property type="entry name" value="DNA_repair_RadA"/>
</dbReference>
<dbReference type="PRINTS" id="PR01874">
    <property type="entry name" value="DNAREPAIRADA"/>
</dbReference>
<evidence type="ECO:0000256" key="3">
    <source>
        <dbReference type="ARBA" id="ARBA00022763"/>
    </source>
</evidence>
<evidence type="ECO:0000256" key="1">
    <source>
        <dbReference type="ARBA" id="ARBA00022723"/>
    </source>
</evidence>
<keyword evidence="7 11" id="KW-0067">ATP-binding</keyword>
<evidence type="ECO:0000256" key="8">
    <source>
        <dbReference type="ARBA" id="ARBA00023016"/>
    </source>
</evidence>
<accession>A0A806KAF7</accession>
<dbReference type="SUPFAM" id="SSF54211">
    <property type="entry name" value="Ribosomal protein S5 domain 2-like"/>
    <property type="match status" value="1"/>
</dbReference>
<comment type="domain">
    <text evidence="11">The middle region has homology to RecA with ATPase motifs including the RadA KNRFG motif, while the C-terminus is homologous to Lon protease.</text>
</comment>
<keyword evidence="3 11" id="KW-0227">DNA damage</keyword>
<keyword evidence="4 13" id="KW-0863">Zinc-finger</keyword>
<dbReference type="Gene3D" id="3.30.230.10">
    <property type="match status" value="1"/>
</dbReference>
<evidence type="ECO:0000256" key="12">
    <source>
        <dbReference type="NCBIfam" id="TIGR00416"/>
    </source>
</evidence>
<evidence type="ECO:0000256" key="2">
    <source>
        <dbReference type="ARBA" id="ARBA00022741"/>
    </source>
</evidence>
<evidence type="ECO:0000256" key="10">
    <source>
        <dbReference type="ARBA" id="ARBA00023204"/>
    </source>
</evidence>
<gene>
    <name evidence="11" type="primary">radA</name>
</gene>
<dbReference type="PANTHER" id="PTHR32472:SF10">
    <property type="entry name" value="DNA REPAIR PROTEIN RADA-LIKE PROTEIN"/>
    <property type="match status" value="1"/>
</dbReference>
<organism evidence="15">
    <name type="scientific">uncultured bacterium contig00004</name>
    <dbReference type="NCBI Taxonomy" id="1181496"/>
    <lineage>
        <taxon>Bacteria</taxon>
        <taxon>environmental samples</taxon>
    </lineage>
</organism>
<dbReference type="InterPro" id="IPR020568">
    <property type="entry name" value="Ribosomal_Su5_D2-typ_SF"/>
</dbReference>
<keyword evidence="8 11" id="KW-0346">Stress response</keyword>
<name>A0A806KAF7_9BACT</name>
<dbReference type="GO" id="GO:0005524">
    <property type="term" value="F:ATP binding"/>
    <property type="evidence" value="ECO:0007669"/>
    <property type="project" value="UniProtKB-UniRule"/>
</dbReference>
<evidence type="ECO:0000256" key="13">
    <source>
        <dbReference type="RuleBase" id="RU003555"/>
    </source>
</evidence>
<keyword evidence="1 11" id="KW-0479">Metal-binding</keyword>
<feature type="short sequence motif" description="RadA KNRFG motif" evidence="11">
    <location>
        <begin position="267"/>
        <end position="271"/>
    </location>
</feature>